<dbReference type="Proteomes" id="UP000555103">
    <property type="component" value="Unassembled WGS sequence"/>
</dbReference>
<evidence type="ECO:0000256" key="1">
    <source>
        <dbReference type="ARBA" id="ARBA00004442"/>
    </source>
</evidence>
<comment type="similarity">
    <text evidence="2">Belongs to the SusD family.</text>
</comment>
<evidence type="ECO:0000256" key="2">
    <source>
        <dbReference type="ARBA" id="ARBA00006275"/>
    </source>
</evidence>
<dbReference type="InterPro" id="IPR033985">
    <property type="entry name" value="SusD-like_N"/>
</dbReference>
<comment type="caution">
    <text evidence="8">The sequence shown here is derived from an EMBL/GenBank/DDBJ whole genome shotgun (WGS) entry which is preliminary data.</text>
</comment>
<keyword evidence="9" id="KW-1185">Reference proteome</keyword>
<dbReference type="PROSITE" id="PS51257">
    <property type="entry name" value="PROKAR_LIPOPROTEIN"/>
    <property type="match status" value="1"/>
</dbReference>
<evidence type="ECO:0000313" key="9">
    <source>
        <dbReference type="Proteomes" id="UP000555103"/>
    </source>
</evidence>
<feature type="domain" description="SusD-like N-terminal" evidence="7">
    <location>
        <begin position="50"/>
        <end position="232"/>
    </location>
</feature>
<dbReference type="InterPro" id="IPR011990">
    <property type="entry name" value="TPR-like_helical_dom_sf"/>
</dbReference>
<sequence>MKKIIIILSVVVGLSLTLGGCSDYLDSDYIFDERLSIEDVFQNRDYTNEWLADAYSYLGNGYLQDVCSKKSIPFNFADDMYYGDESDGYKRWKSGQYTESGDHGETQYVWQYAYRGIRQASIFLQHIDESKVFDDAEITDFKGQAHFLRAYFYWIMLRLYGPVPLIDGGVVDYMKEYDEIAQARNTYDECVDYITADLVEAAKLLSPDKRPVQEIARPTRGAALALRAKVLLFAASPLYNGKAPAEVTSALINPDGTPLLPATYDESKWAKAAAAALDVMDINRYSLYVAYVRSNSNNIAYPNTLTPYDDGNFSNNDWPLGYKNIDPFESYRSVFNGDLEASDNPELIFTRGQNGSGEDVATMVVHQLPRLHGKGYSSHGMTLKQCDAYYMADGTDCAGMNSVYADIPEYAGRFNTLPRETGFVTAGDLSNYPELGSLGTGVSKQYAKREPRFYASVAYNGSTWNLLNAEATKDELANQQVFYYRGSGNGYSNATYWLRTGIGIKKYVSPYDISNTISTAYDKSRFTKKVDPAIRYAEVLLIYAEALNELTSSHNIPSWDGSKTHTVSRNIGELKKGIQPVRIRAGVPDYGDDVYGNQDMFRMKLKRERQIELFAEGHRYFDLRRWMDAPVEEAAQVYGCNPYATKDLAVEFHIPTLAASLPTIFARKMWFLPIHHTELRRNPKLIQNPGWTTPE</sequence>
<dbReference type="AlphaFoldDB" id="A0A840CJD6"/>
<organism evidence="8 9">
    <name type="scientific">Dysgonomonas hofstadii</name>
    <dbReference type="NCBI Taxonomy" id="637886"/>
    <lineage>
        <taxon>Bacteria</taxon>
        <taxon>Pseudomonadati</taxon>
        <taxon>Bacteroidota</taxon>
        <taxon>Bacteroidia</taxon>
        <taxon>Bacteroidales</taxon>
        <taxon>Dysgonomonadaceae</taxon>
        <taxon>Dysgonomonas</taxon>
    </lineage>
</organism>
<keyword evidence="5" id="KW-0998">Cell outer membrane</keyword>
<dbReference type="EMBL" id="JACIEP010000003">
    <property type="protein sequence ID" value="MBB4035281.1"/>
    <property type="molecule type" value="Genomic_DNA"/>
</dbReference>
<dbReference type="SUPFAM" id="SSF48452">
    <property type="entry name" value="TPR-like"/>
    <property type="match status" value="1"/>
</dbReference>
<gene>
    <name evidence="8" type="ORF">GGR21_001170</name>
</gene>
<comment type="subcellular location">
    <subcellularLocation>
        <location evidence="1">Cell outer membrane</location>
    </subcellularLocation>
</comment>
<evidence type="ECO:0000256" key="4">
    <source>
        <dbReference type="ARBA" id="ARBA00023136"/>
    </source>
</evidence>
<accession>A0A840CJD6</accession>
<dbReference type="Pfam" id="PF07980">
    <property type="entry name" value="SusD_RagB"/>
    <property type="match status" value="1"/>
</dbReference>
<evidence type="ECO:0008006" key="10">
    <source>
        <dbReference type="Google" id="ProtNLM"/>
    </source>
</evidence>
<evidence type="ECO:0000256" key="3">
    <source>
        <dbReference type="ARBA" id="ARBA00022729"/>
    </source>
</evidence>
<dbReference type="Pfam" id="PF14322">
    <property type="entry name" value="SusD-like_3"/>
    <property type="match status" value="1"/>
</dbReference>
<proteinExistence type="inferred from homology"/>
<name>A0A840CJD6_9BACT</name>
<dbReference type="InterPro" id="IPR012944">
    <property type="entry name" value="SusD_RagB_dom"/>
</dbReference>
<keyword evidence="3" id="KW-0732">Signal</keyword>
<reference evidence="8 9" key="1">
    <citation type="submission" date="2020-08" db="EMBL/GenBank/DDBJ databases">
        <title>Genomic Encyclopedia of Type Strains, Phase IV (KMG-IV): sequencing the most valuable type-strain genomes for metagenomic binning, comparative biology and taxonomic classification.</title>
        <authorList>
            <person name="Goeker M."/>
        </authorList>
    </citation>
    <scope>NUCLEOTIDE SEQUENCE [LARGE SCALE GENOMIC DNA]</scope>
    <source>
        <strain evidence="8 9">DSM 104969</strain>
    </source>
</reference>
<dbReference type="Gene3D" id="1.25.40.390">
    <property type="match status" value="1"/>
</dbReference>
<feature type="domain" description="RagB/SusD" evidence="6">
    <location>
        <begin position="367"/>
        <end position="691"/>
    </location>
</feature>
<evidence type="ECO:0000259" key="7">
    <source>
        <dbReference type="Pfam" id="PF14322"/>
    </source>
</evidence>
<dbReference type="RefSeq" id="WP_183306213.1">
    <property type="nucleotide sequence ID" value="NZ_JACIEP010000003.1"/>
</dbReference>
<evidence type="ECO:0000256" key="5">
    <source>
        <dbReference type="ARBA" id="ARBA00023237"/>
    </source>
</evidence>
<protein>
    <recommendedName>
        <fullName evidence="10">Starch-binding associating with outer membrane</fullName>
    </recommendedName>
</protein>
<evidence type="ECO:0000313" key="8">
    <source>
        <dbReference type="EMBL" id="MBB4035281.1"/>
    </source>
</evidence>
<dbReference type="GO" id="GO:0009279">
    <property type="term" value="C:cell outer membrane"/>
    <property type="evidence" value="ECO:0007669"/>
    <property type="project" value="UniProtKB-SubCell"/>
</dbReference>
<evidence type="ECO:0000259" key="6">
    <source>
        <dbReference type="Pfam" id="PF07980"/>
    </source>
</evidence>
<keyword evidence="4" id="KW-0472">Membrane</keyword>